<dbReference type="EMBL" id="CP061855">
    <property type="protein sequence ID" value="QOD58103.1"/>
    <property type="molecule type" value="Genomic_DNA"/>
</dbReference>
<feature type="transmembrane region" description="Helical" evidence="6">
    <location>
        <begin position="264"/>
        <end position="287"/>
    </location>
</feature>
<keyword evidence="2" id="KW-1003">Cell membrane</keyword>
<reference evidence="9 11" key="3">
    <citation type="submission" date="2020-09" db="EMBL/GenBank/DDBJ databases">
        <title>Complete, closed and curated genome sequences of Photobacterium damselae subsp. piscicida isolates from Australia indicate localised evolution and additional plasmid-borne pathogenicity mechanisms.</title>
        <authorList>
            <person name="Baseggio L."/>
            <person name="Silayeva O."/>
            <person name="Buller N."/>
            <person name="Landos M."/>
            <person name="Engelstaedter J."/>
            <person name="Barnes A.C."/>
        </authorList>
    </citation>
    <scope>NUCLEOTIDE SEQUENCE [LARGE SCALE GENOMIC DNA]</scope>
    <source>
        <strain evidence="9 11">AS-16-0540-1</strain>
    </source>
</reference>
<feature type="domain" description="ABC-2 type transporter transmembrane" evidence="7">
    <location>
        <begin position="23"/>
        <end position="368"/>
    </location>
</feature>
<dbReference type="InterPro" id="IPR051449">
    <property type="entry name" value="ABC-2_transporter_component"/>
</dbReference>
<dbReference type="AlphaFoldDB" id="A0A1V1VCS7"/>
<dbReference type="GO" id="GO:0140359">
    <property type="term" value="F:ABC-type transporter activity"/>
    <property type="evidence" value="ECO:0007669"/>
    <property type="project" value="InterPro"/>
</dbReference>
<feature type="transmembrane region" description="Helical" evidence="6">
    <location>
        <begin position="294"/>
        <end position="315"/>
    </location>
</feature>
<evidence type="ECO:0000256" key="2">
    <source>
        <dbReference type="ARBA" id="ARBA00022475"/>
    </source>
</evidence>
<evidence type="ECO:0000256" key="4">
    <source>
        <dbReference type="ARBA" id="ARBA00022989"/>
    </source>
</evidence>
<evidence type="ECO:0000313" key="8">
    <source>
        <dbReference type="EMBL" id="BAX55679.1"/>
    </source>
</evidence>
<dbReference type="EMBL" id="AP018046">
    <property type="protein sequence ID" value="BAX55679.1"/>
    <property type="molecule type" value="Genomic_DNA"/>
</dbReference>
<keyword evidence="3 6" id="KW-0812">Transmembrane</keyword>
<feature type="transmembrane region" description="Helical" evidence="6">
    <location>
        <begin position="186"/>
        <end position="209"/>
    </location>
</feature>
<reference evidence="8" key="1">
    <citation type="journal article" date="2017" name="Genome Announc.">
        <title>Whole-Genome Sequence of Photobacterium damselae subsp. piscicida Strain 91-197, Isolated from Hybrid Striped Bass (Morone sp.) in the United States.</title>
        <authorList>
            <person name="Teru Y."/>
            <person name="Hikima J."/>
            <person name="Kono T."/>
            <person name="Sakai M."/>
            <person name="Takano T."/>
            <person name="Hawke J.P."/>
            <person name="Takeyama H."/>
            <person name="Aoki T."/>
        </authorList>
    </citation>
    <scope>NUCLEOTIDE SEQUENCE</scope>
    <source>
        <strain evidence="8">91-197</strain>
    </source>
</reference>
<accession>A0A1V1VCS7</accession>
<evidence type="ECO:0000256" key="5">
    <source>
        <dbReference type="ARBA" id="ARBA00023136"/>
    </source>
</evidence>
<organism evidence="9 11">
    <name type="scientific">Photobacterium damsela subsp. piscicida</name>
    <name type="common">Pasteurella piscicida</name>
    <dbReference type="NCBI Taxonomy" id="38294"/>
    <lineage>
        <taxon>Bacteria</taxon>
        <taxon>Pseudomonadati</taxon>
        <taxon>Pseudomonadota</taxon>
        <taxon>Gammaproteobacteria</taxon>
        <taxon>Vibrionales</taxon>
        <taxon>Vibrionaceae</taxon>
        <taxon>Photobacterium</taxon>
    </lineage>
</organism>
<name>A0A1V1VCS7_PHODP</name>
<evidence type="ECO:0000256" key="6">
    <source>
        <dbReference type="SAM" id="Phobius"/>
    </source>
</evidence>
<protein>
    <submittedName>
        <fullName evidence="9">ABC transporter permease</fullName>
    </submittedName>
    <submittedName>
        <fullName evidence="8">Inner membrane transport permease YbhR</fullName>
    </submittedName>
</protein>
<feature type="transmembrane region" description="Helical" evidence="6">
    <location>
        <begin position="20"/>
        <end position="39"/>
    </location>
</feature>
<gene>
    <name evidence="9" type="ORF">IC627_20085</name>
    <name evidence="8" type="ORF">PDPUS_2_01093</name>
</gene>
<dbReference type="Gene3D" id="3.40.1710.10">
    <property type="entry name" value="abc type-2 transporter like domain"/>
    <property type="match status" value="1"/>
</dbReference>
<evidence type="ECO:0000256" key="3">
    <source>
        <dbReference type="ARBA" id="ARBA00022692"/>
    </source>
</evidence>
<dbReference type="PANTHER" id="PTHR30294">
    <property type="entry name" value="MEMBRANE COMPONENT OF ABC TRANSPORTER YHHJ-RELATED"/>
    <property type="match status" value="1"/>
</dbReference>
<proteinExistence type="predicted"/>
<feature type="transmembrane region" description="Helical" evidence="6">
    <location>
        <begin position="355"/>
        <end position="375"/>
    </location>
</feature>
<dbReference type="RefSeq" id="WP_044177906.1">
    <property type="nucleotide sequence ID" value="NZ_AP018046.1"/>
</dbReference>
<sequence>MFCLSYIKREWQLIWQDGWLRALLIWLPITLFVTMWLIFSAGIARDLPIGVVDLDHSRMSRGLTRYFDASPTMAVTAQYTDRADGDRALRGGDIYALVVLPDSLEKDTMLGYSPSVTVFYNSQFILIAKLLNSAMVQAQATYNASIETLRNMSHGSPVPLQALGQAVPVQSQITPLFNSNSHYGQFLVSAILPAIWQILIVVTTVMALAAEDRRQGLLNWLRERPYQKVMSKFVPYFFCFLIQGMLFLWGMYGVLDWPMHGSWLILFTAQSLMVLACISVGCLFYFVAMDTARAMSFVAGFTAPAFAFMGITFPATNMHPLAQMWRSLLPVSHYIEIQLQQVDYGTGWFQARDNLLVLALFIIALILGLVKMHFWRKGQLEHEAKLDVNKETL</sequence>
<reference evidence="10" key="2">
    <citation type="submission" date="2017-05" db="EMBL/GenBank/DDBJ databases">
        <title>Whole genome sequence of fish pathogenic bacteria, Photobacterium damselae subsp. piscicida, strain 91-197, isolated from hybrid striped bass (Morone sp.) in USA.</title>
        <authorList>
            <person name="Teru Y."/>
            <person name="Hikima J."/>
            <person name="Kono T."/>
            <person name="Sakai M."/>
            <person name="Takano T."/>
            <person name="Hawke J.P."/>
            <person name="Takeyama H."/>
            <person name="Aoki T."/>
        </authorList>
    </citation>
    <scope>NUCLEOTIDE SEQUENCE [LARGE SCALE GENOMIC DNA]</scope>
    <source>
        <strain evidence="10">91-197</strain>
    </source>
</reference>
<evidence type="ECO:0000256" key="1">
    <source>
        <dbReference type="ARBA" id="ARBA00004651"/>
    </source>
</evidence>
<comment type="subcellular location">
    <subcellularLocation>
        <location evidence="1">Cell membrane</location>
        <topology evidence="1">Multi-pass membrane protein</topology>
    </subcellularLocation>
</comment>
<dbReference type="GO" id="GO:0005886">
    <property type="term" value="C:plasma membrane"/>
    <property type="evidence" value="ECO:0007669"/>
    <property type="project" value="UniProtKB-SubCell"/>
</dbReference>
<evidence type="ECO:0000313" key="9">
    <source>
        <dbReference type="EMBL" id="QOD58103.1"/>
    </source>
</evidence>
<keyword evidence="4 6" id="KW-1133">Transmembrane helix</keyword>
<dbReference type="Proteomes" id="UP000516656">
    <property type="component" value="Chromosome 2"/>
</dbReference>
<dbReference type="Pfam" id="PF12698">
    <property type="entry name" value="ABC2_membrane_3"/>
    <property type="match status" value="1"/>
</dbReference>
<evidence type="ECO:0000313" key="10">
    <source>
        <dbReference type="Proteomes" id="UP000218676"/>
    </source>
</evidence>
<evidence type="ECO:0000259" key="7">
    <source>
        <dbReference type="Pfam" id="PF12698"/>
    </source>
</evidence>
<dbReference type="InterPro" id="IPR013525">
    <property type="entry name" value="ABC2_TM"/>
</dbReference>
<dbReference type="PANTHER" id="PTHR30294:SF47">
    <property type="entry name" value="INNER MEMBRANE TRANSPORT PERMEASE YHHJ"/>
    <property type="match status" value="1"/>
</dbReference>
<feature type="transmembrane region" description="Helical" evidence="6">
    <location>
        <begin position="229"/>
        <end position="252"/>
    </location>
</feature>
<keyword evidence="5 6" id="KW-0472">Membrane</keyword>
<evidence type="ECO:0000313" key="11">
    <source>
        <dbReference type="Proteomes" id="UP000516656"/>
    </source>
</evidence>
<dbReference type="Proteomes" id="UP000218676">
    <property type="component" value="Chromosome 2"/>
</dbReference>